<proteinExistence type="inferred from homology"/>
<dbReference type="AlphaFoldDB" id="A0AAN5D7G8"/>
<evidence type="ECO:0000256" key="2">
    <source>
        <dbReference type="SAM" id="Phobius"/>
    </source>
</evidence>
<keyword evidence="4" id="KW-1185">Reference proteome</keyword>
<comment type="caution">
    <text evidence="3">The sequence shown here is derived from an EMBL/GenBank/DDBJ whole genome shotgun (WGS) entry which is preliminary data.</text>
</comment>
<dbReference type="PANTHER" id="PTHR23128">
    <property type="entry name" value="SERPENTINE RECEPTOR, CLASS E (EPSILON)-RELATED"/>
    <property type="match status" value="1"/>
</dbReference>
<comment type="similarity">
    <text evidence="1">Belongs to the nematode receptor-like protein sre family.</text>
</comment>
<dbReference type="GO" id="GO:0007606">
    <property type="term" value="P:sensory perception of chemical stimulus"/>
    <property type="evidence" value="ECO:0007669"/>
    <property type="project" value="InterPro"/>
</dbReference>
<feature type="transmembrane region" description="Helical" evidence="2">
    <location>
        <begin position="197"/>
        <end position="217"/>
    </location>
</feature>
<keyword evidence="2" id="KW-0812">Transmembrane</keyword>
<evidence type="ECO:0000256" key="1">
    <source>
        <dbReference type="ARBA" id="ARBA00006803"/>
    </source>
</evidence>
<name>A0AAN5D7G8_9BILA</name>
<keyword evidence="2" id="KW-1133">Transmembrane helix</keyword>
<gene>
    <name evidence="3" type="ORF">PMAYCL1PPCAC_28001</name>
</gene>
<protein>
    <recommendedName>
        <fullName evidence="5">G protein-coupled receptor</fullName>
    </recommendedName>
</protein>
<dbReference type="Proteomes" id="UP001328107">
    <property type="component" value="Unassembled WGS sequence"/>
</dbReference>
<evidence type="ECO:0000313" key="3">
    <source>
        <dbReference type="EMBL" id="GMR57806.1"/>
    </source>
</evidence>
<evidence type="ECO:0000313" key="4">
    <source>
        <dbReference type="Proteomes" id="UP001328107"/>
    </source>
</evidence>
<feature type="transmembrane region" description="Helical" evidence="2">
    <location>
        <begin position="122"/>
        <end position="142"/>
    </location>
</feature>
<feature type="non-terminal residue" evidence="3">
    <location>
        <position position="304"/>
    </location>
</feature>
<feature type="transmembrane region" description="Helical" evidence="2">
    <location>
        <begin position="85"/>
        <end position="110"/>
    </location>
</feature>
<feature type="transmembrane region" description="Helical" evidence="2">
    <location>
        <begin position="154"/>
        <end position="174"/>
    </location>
</feature>
<dbReference type="EMBL" id="BTRK01000006">
    <property type="protein sequence ID" value="GMR57806.1"/>
    <property type="molecule type" value="Genomic_DNA"/>
</dbReference>
<dbReference type="InterPro" id="IPR004151">
    <property type="entry name" value="7TM_GPCR_serpentine_rcpt_Sre"/>
</dbReference>
<evidence type="ECO:0008006" key="5">
    <source>
        <dbReference type="Google" id="ProtNLM"/>
    </source>
</evidence>
<dbReference type="PANTHER" id="PTHR23128:SF132">
    <property type="entry name" value="SERPENTINE RECEPTOR, CLASS E (EPSILON)-RELATED"/>
    <property type="match status" value="1"/>
</dbReference>
<feature type="transmembrane region" description="Helical" evidence="2">
    <location>
        <begin position="44"/>
        <end position="65"/>
    </location>
</feature>
<feature type="transmembrane region" description="Helical" evidence="2">
    <location>
        <begin position="6"/>
        <end position="32"/>
    </location>
</feature>
<feature type="non-terminal residue" evidence="3">
    <location>
        <position position="1"/>
    </location>
</feature>
<feature type="transmembrane region" description="Helical" evidence="2">
    <location>
        <begin position="237"/>
        <end position="257"/>
    </location>
</feature>
<keyword evidence="2" id="KW-0472">Membrane</keyword>
<dbReference type="Pfam" id="PF03125">
    <property type="entry name" value="Sre"/>
    <property type="match status" value="1"/>
</dbReference>
<organism evidence="3 4">
    <name type="scientific">Pristionchus mayeri</name>
    <dbReference type="NCBI Taxonomy" id="1317129"/>
    <lineage>
        <taxon>Eukaryota</taxon>
        <taxon>Metazoa</taxon>
        <taxon>Ecdysozoa</taxon>
        <taxon>Nematoda</taxon>
        <taxon>Chromadorea</taxon>
        <taxon>Rhabditida</taxon>
        <taxon>Rhabditina</taxon>
        <taxon>Diplogasteromorpha</taxon>
        <taxon>Diplogasteroidea</taxon>
        <taxon>Neodiplogasteridae</taxon>
        <taxon>Pristionchus</taxon>
    </lineage>
</organism>
<sequence length="304" mass="34790">QMAPAADYLFISIETLVNGISIAIMIPCVITLIRTQVIHDNCKVLLVTSASAQTLLLISQMSLFANNYITENLLPKSQQRSPFIMMQYICFIMSSQMSMVIVLERAYAVWKAAEYEKVNRHLVSLLILIGSTLIMSLLHVYAINWHDWLYESIILLYAIEGSTLIISIVLIIYARRKIRVLPYDGDRLRAKYQVREVLDFPIAILPSIILSAIMHTLSLVPTILLSNDLVTYPVSSVFYFSIHSLNCIFTKLALIACHKGMRERFQRMIFRVRCDSRKAARIEIDAEKEGKEHFEQMRAAWDGP</sequence>
<dbReference type="GO" id="GO:0016020">
    <property type="term" value="C:membrane"/>
    <property type="evidence" value="ECO:0007669"/>
    <property type="project" value="InterPro"/>
</dbReference>
<accession>A0AAN5D7G8</accession>
<reference evidence="4" key="1">
    <citation type="submission" date="2022-10" db="EMBL/GenBank/DDBJ databases">
        <title>Genome assembly of Pristionchus species.</title>
        <authorList>
            <person name="Yoshida K."/>
            <person name="Sommer R.J."/>
        </authorList>
    </citation>
    <scope>NUCLEOTIDE SEQUENCE [LARGE SCALE GENOMIC DNA]</scope>
    <source>
        <strain evidence="4">RS5460</strain>
    </source>
</reference>
<dbReference type="SUPFAM" id="SSF81321">
    <property type="entry name" value="Family A G protein-coupled receptor-like"/>
    <property type="match status" value="1"/>
</dbReference>